<dbReference type="EMBL" id="JYIX01000040">
    <property type="protein sequence ID" value="KJL30686.1"/>
    <property type="molecule type" value="Genomic_DNA"/>
</dbReference>
<dbReference type="InterPro" id="IPR011032">
    <property type="entry name" value="GroES-like_sf"/>
</dbReference>
<accession>A0A0F0LGM9</accession>
<dbReference type="PANTHER" id="PTHR43161">
    <property type="entry name" value="SORBITOL DEHYDROGENASE"/>
    <property type="match status" value="1"/>
</dbReference>
<name>A0A0F0LGM9_9MICO</name>
<proteinExistence type="inferred from homology"/>
<dbReference type="Pfam" id="PF00107">
    <property type="entry name" value="ADH_zinc_N"/>
    <property type="match status" value="1"/>
</dbReference>
<comment type="caution">
    <text evidence="7">The sequence shown here is derived from an EMBL/GenBank/DDBJ whole genome shotgun (WGS) entry which is preliminary data.</text>
</comment>
<dbReference type="CDD" id="cd08232">
    <property type="entry name" value="idonate-5-DH"/>
    <property type="match status" value="1"/>
</dbReference>
<evidence type="ECO:0000256" key="3">
    <source>
        <dbReference type="ARBA" id="ARBA00022723"/>
    </source>
</evidence>
<keyword evidence="4" id="KW-0862">Zinc</keyword>
<protein>
    <submittedName>
        <fullName evidence="7">L-idonate 5-dehydrogenase (NAD(P)(+))</fullName>
        <ecNumber evidence="7">1.1.1.264</ecNumber>
    </submittedName>
</protein>
<gene>
    <name evidence="7" type="primary">idnD</name>
    <name evidence="7" type="ORF">RS86_03627</name>
</gene>
<dbReference type="InterPro" id="IPR020843">
    <property type="entry name" value="ER"/>
</dbReference>
<dbReference type="PATRIC" id="fig|582680.6.peg.3712"/>
<dbReference type="GO" id="GO:0050572">
    <property type="term" value="F:L-idonate 5-dehydrogenase [NAD(P)+] activity"/>
    <property type="evidence" value="ECO:0007669"/>
    <property type="project" value="UniProtKB-EC"/>
</dbReference>
<dbReference type="InterPro" id="IPR036291">
    <property type="entry name" value="NAD(P)-bd_dom_sf"/>
</dbReference>
<dbReference type="InterPro" id="IPR013154">
    <property type="entry name" value="ADH-like_N"/>
</dbReference>
<dbReference type="EC" id="1.1.1.264" evidence="7"/>
<comment type="similarity">
    <text evidence="2">Belongs to the zinc-containing alcohol dehydrogenase family.</text>
</comment>
<keyword evidence="5 7" id="KW-0560">Oxidoreductase</keyword>
<dbReference type="RefSeq" id="WP_045273687.1">
    <property type="nucleotide sequence ID" value="NZ_JYIX01000040.1"/>
</dbReference>
<dbReference type="Proteomes" id="UP000033740">
    <property type="component" value="Unassembled WGS sequence"/>
</dbReference>
<dbReference type="SUPFAM" id="SSF50129">
    <property type="entry name" value="GroES-like"/>
    <property type="match status" value="1"/>
</dbReference>
<evidence type="ECO:0000256" key="4">
    <source>
        <dbReference type="ARBA" id="ARBA00022833"/>
    </source>
</evidence>
<keyword evidence="3" id="KW-0479">Metal-binding</keyword>
<dbReference type="Gene3D" id="3.40.50.720">
    <property type="entry name" value="NAD(P)-binding Rossmann-like Domain"/>
    <property type="match status" value="1"/>
</dbReference>
<feature type="domain" description="Enoyl reductase (ER)" evidence="6">
    <location>
        <begin position="14"/>
        <end position="340"/>
    </location>
</feature>
<dbReference type="Gene3D" id="3.90.180.10">
    <property type="entry name" value="Medium-chain alcohol dehydrogenases, catalytic domain"/>
    <property type="match status" value="1"/>
</dbReference>
<organism evidence="7 8">
    <name type="scientific">Microbacterium azadirachtae</name>
    <dbReference type="NCBI Taxonomy" id="582680"/>
    <lineage>
        <taxon>Bacteria</taxon>
        <taxon>Bacillati</taxon>
        <taxon>Actinomycetota</taxon>
        <taxon>Actinomycetes</taxon>
        <taxon>Micrococcales</taxon>
        <taxon>Microbacteriaceae</taxon>
        <taxon>Microbacterium</taxon>
    </lineage>
</organism>
<reference evidence="7 8" key="1">
    <citation type="submission" date="2015-02" db="EMBL/GenBank/DDBJ databases">
        <title>Draft genome sequences of ten Microbacterium spp. with emphasis on heavy metal contaminated environments.</title>
        <authorList>
            <person name="Corretto E."/>
        </authorList>
    </citation>
    <scope>NUCLEOTIDE SEQUENCE [LARGE SCALE GENOMIC DNA]</scope>
    <source>
        <strain evidence="7 8">ARN176</strain>
    </source>
</reference>
<dbReference type="AlphaFoldDB" id="A0A0F0LGM9"/>
<dbReference type="GO" id="GO:0046872">
    <property type="term" value="F:metal ion binding"/>
    <property type="evidence" value="ECO:0007669"/>
    <property type="project" value="UniProtKB-KW"/>
</dbReference>
<dbReference type="SUPFAM" id="SSF51735">
    <property type="entry name" value="NAD(P)-binding Rossmann-fold domains"/>
    <property type="match status" value="1"/>
</dbReference>
<dbReference type="Pfam" id="PF08240">
    <property type="entry name" value="ADH_N"/>
    <property type="match status" value="1"/>
</dbReference>
<dbReference type="SMART" id="SM00829">
    <property type="entry name" value="PKS_ER"/>
    <property type="match status" value="1"/>
</dbReference>
<dbReference type="STRING" id="582680.RS86_03627"/>
<comment type="cofactor">
    <cofactor evidence="1">
        <name>Zn(2+)</name>
        <dbReference type="ChEBI" id="CHEBI:29105"/>
    </cofactor>
</comment>
<keyword evidence="8" id="KW-1185">Reference proteome</keyword>
<evidence type="ECO:0000313" key="7">
    <source>
        <dbReference type="EMBL" id="KJL30686.1"/>
    </source>
</evidence>
<sequence>MAGTLHSIVIHEAGDLRIDEVPEPVPAPDEAVIDIVYGGICGSDLHYWQHGAAGESILKAPMVLGHEVVGIVRRAAPDGTGPAEGTRVAVHPATPAREYVRHPADRPNLSGGGYLGSAARFPHRDGAFAHRVTMPTRMLRALPAGIDLQEAALIEPASVAWHAVTRIGDVTDLSALVVGCGPIGLLTIAVLKARGARHITAIDLHDRPLQIAAELGADTVLKQPDDADIAAIDADVVVESSGSHRGLDTAIRGATRGGVIAMVGLLPAGPQPVQIALAIARELDLLGSFRFNDEIDDVIRALADRKLHIAPVISHVTPWRQAATAFEIAADPTVSSKVLLKFGPERGRK</sequence>
<evidence type="ECO:0000256" key="5">
    <source>
        <dbReference type="ARBA" id="ARBA00023002"/>
    </source>
</evidence>
<evidence type="ECO:0000256" key="2">
    <source>
        <dbReference type="ARBA" id="ARBA00008072"/>
    </source>
</evidence>
<dbReference type="InterPro" id="IPR013149">
    <property type="entry name" value="ADH-like_C"/>
</dbReference>
<evidence type="ECO:0000256" key="1">
    <source>
        <dbReference type="ARBA" id="ARBA00001947"/>
    </source>
</evidence>
<evidence type="ECO:0000259" key="6">
    <source>
        <dbReference type="SMART" id="SM00829"/>
    </source>
</evidence>
<evidence type="ECO:0000313" key="8">
    <source>
        <dbReference type="Proteomes" id="UP000033740"/>
    </source>
</evidence>
<dbReference type="PANTHER" id="PTHR43161:SF9">
    <property type="entry name" value="SORBITOL DEHYDROGENASE"/>
    <property type="match status" value="1"/>
</dbReference>